<evidence type="ECO:0000313" key="7">
    <source>
        <dbReference type="Proteomes" id="UP000462055"/>
    </source>
</evidence>
<dbReference type="AlphaFoldDB" id="A0A6I4MP45"/>
<dbReference type="InterPro" id="IPR051786">
    <property type="entry name" value="ASN_synthetase/amidase"/>
</dbReference>
<dbReference type="GO" id="GO:0006529">
    <property type="term" value="P:asparagine biosynthetic process"/>
    <property type="evidence" value="ECO:0007669"/>
    <property type="project" value="UniProtKB-KW"/>
</dbReference>
<evidence type="ECO:0000313" key="6">
    <source>
        <dbReference type="EMBL" id="MWA05884.1"/>
    </source>
</evidence>
<dbReference type="RefSeq" id="WP_151598300.1">
    <property type="nucleotide sequence ID" value="NZ_WBMS02000042.1"/>
</dbReference>
<comment type="catalytic activity">
    <reaction evidence="4">
        <text>L-aspartate + L-glutamine + ATP + H2O = L-asparagine + L-glutamate + AMP + diphosphate + H(+)</text>
        <dbReference type="Rhea" id="RHEA:12228"/>
        <dbReference type="ChEBI" id="CHEBI:15377"/>
        <dbReference type="ChEBI" id="CHEBI:15378"/>
        <dbReference type="ChEBI" id="CHEBI:29985"/>
        <dbReference type="ChEBI" id="CHEBI:29991"/>
        <dbReference type="ChEBI" id="CHEBI:30616"/>
        <dbReference type="ChEBI" id="CHEBI:33019"/>
        <dbReference type="ChEBI" id="CHEBI:58048"/>
        <dbReference type="ChEBI" id="CHEBI:58359"/>
        <dbReference type="ChEBI" id="CHEBI:456215"/>
        <dbReference type="EC" id="6.3.5.4"/>
    </reaction>
</comment>
<evidence type="ECO:0000256" key="4">
    <source>
        <dbReference type="ARBA" id="ARBA00048741"/>
    </source>
</evidence>
<reference evidence="6" key="1">
    <citation type="submission" date="2019-12" db="EMBL/GenBank/DDBJ databases">
        <title>Actinomadura physcomitrii sp. nov., a novel actinomycete isolated from moss [Physcomitrium sphaericum (Ludw) Fuernr].</title>
        <authorList>
            <person name="Zhuang X."/>
        </authorList>
    </citation>
    <scope>NUCLEOTIDE SEQUENCE [LARGE SCALE GENOMIC DNA]</scope>
    <source>
        <strain evidence="6">LD22</strain>
    </source>
</reference>
<dbReference type="SUPFAM" id="SSF52402">
    <property type="entry name" value="Adenine nucleotide alpha hydrolases-like"/>
    <property type="match status" value="1"/>
</dbReference>
<dbReference type="EC" id="6.3.5.4" evidence="2"/>
<keyword evidence="3" id="KW-0061">Asparagine biosynthesis</keyword>
<comment type="caution">
    <text evidence="6">The sequence shown here is derived from an EMBL/GenBank/DDBJ whole genome shotgun (WGS) entry which is preliminary data.</text>
</comment>
<evidence type="ECO:0000256" key="3">
    <source>
        <dbReference type="ARBA" id="ARBA00022888"/>
    </source>
</evidence>
<sequence length="600" mass="64614">MVEFRVLPDTDAAAALAGPAVARFEHASGRPWIAGRWDRESVVSAACGRDRVVLFGPADTTPDELERVLARVRSVRDLDALCGRLAGSFHLVASIGGRVRVQGSVSAARQVFHTSLGGVTVAADAPMSLPGDRRADEALLAARLVAPWPPWPISETPLWTGVEAVPAGCYLEIDADGRGRPVRWWTPPEPHLPLADGARRVRRALRDAVAVRARDVKTVSADLSGGMDSTSLCFLAAGEADRLVTTRWEAADRADEDRHWARLAAADLPGAEHLVLARDTAPTWFDGIADPDPDPDLEGPFAWIRTRARLTHLARRVAAAGSASHLTGHGGDELFLGNPLNLHTLARTRGGGALRHLRAYRAMYRWRLLPAARALLNRDTFGGWLAASAGALTDPVREVGGAPALGWGIAYRLPPWATPDAADAARTLFRRIGASGVEPLAPLRGQHAALQDARLCGDTIRRVDRLTSREGVAWHAPFVDDRVIEAALAVRLQDTTMPDRYKPALSAAMAGIVPARVLGRATKSEYSAEAYDSLRRHRADLLGLCGDGMRLARLGLVDAAALRAVLEAPPPSSLTLMPLISTFACETWLRAVERERVPNP</sequence>
<evidence type="ECO:0000259" key="5">
    <source>
        <dbReference type="Pfam" id="PF00733"/>
    </source>
</evidence>
<dbReference type="Gene3D" id="3.40.50.620">
    <property type="entry name" value="HUPs"/>
    <property type="match status" value="2"/>
</dbReference>
<comment type="pathway">
    <text evidence="1">Amino-acid biosynthesis; L-asparagine biosynthesis; L-asparagine from L-aspartate (L-Gln route): step 1/1.</text>
</comment>
<evidence type="ECO:0000256" key="1">
    <source>
        <dbReference type="ARBA" id="ARBA00005187"/>
    </source>
</evidence>
<protein>
    <recommendedName>
        <fullName evidence="2">asparagine synthase (glutamine-hydrolyzing)</fullName>
        <ecNumber evidence="2">6.3.5.4</ecNumber>
    </recommendedName>
</protein>
<dbReference type="EMBL" id="WBMS02000042">
    <property type="protein sequence ID" value="MWA05884.1"/>
    <property type="molecule type" value="Genomic_DNA"/>
</dbReference>
<dbReference type="PANTHER" id="PTHR43284:SF1">
    <property type="entry name" value="ASPARAGINE SYNTHETASE"/>
    <property type="match status" value="1"/>
</dbReference>
<dbReference type="PANTHER" id="PTHR43284">
    <property type="entry name" value="ASPARAGINE SYNTHETASE (GLUTAMINE-HYDROLYZING)"/>
    <property type="match status" value="1"/>
</dbReference>
<feature type="domain" description="Asparagine synthetase" evidence="5">
    <location>
        <begin position="201"/>
        <end position="590"/>
    </location>
</feature>
<keyword evidence="7" id="KW-1185">Reference proteome</keyword>
<dbReference type="GO" id="GO:0004066">
    <property type="term" value="F:asparagine synthase (glutamine-hydrolyzing) activity"/>
    <property type="evidence" value="ECO:0007669"/>
    <property type="project" value="UniProtKB-EC"/>
</dbReference>
<name>A0A6I4MP45_9ACTN</name>
<organism evidence="6 7">
    <name type="scientific">Actinomadura physcomitrii</name>
    <dbReference type="NCBI Taxonomy" id="2650748"/>
    <lineage>
        <taxon>Bacteria</taxon>
        <taxon>Bacillati</taxon>
        <taxon>Actinomycetota</taxon>
        <taxon>Actinomycetes</taxon>
        <taxon>Streptosporangiales</taxon>
        <taxon>Thermomonosporaceae</taxon>
        <taxon>Actinomadura</taxon>
    </lineage>
</organism>
<accession>A0A6I4MP45</accession>
<dbReference type="InterPro" id="IPR014729">
    <property type="entry name" value="Rossmann-like_a/b/a_fold"/>
</dbReference>
<dbReference type="InterPro" id="IPR001962">
    <property type="entry name" value="Asn_synthase"/>
</dbReference>
<dbReference type="Proteomes" id="UP000462055">
    <property type="component" value="Unassembled WGS sequence"/>
</dbReference>
<proteinExistence type="predicted"/>
<evidence type="ECO:0000256" key="2">
    <source>
        <dbReference type="ARBA" id="ARBA00012737"/>
    </source>
</evidence>
<gene>
    <name evidence="6" type="ORF">F8568_037135</name>
</gene>
<keyword evidence="3" id="KW-0028">Amino-acid biosynthesis</keyword>
<dbReference type="Pfam" id="PF00733">
    <property type="entry name" value="Asn_synthase"/>
    <property type="match status" value="1"/>
</dbReference>